<dbReference type="Gene3D" id="3.30.230.130">
    <property type="entry name" value="Cullin, Chain C, Domain 2"/>
    <property type="match status" value="1"/>
</dbReference>
<protein>
    <submittedName>
        <fullName evidence="5">Putative cullin-like protein</fullName>
    </submittedName>
</protein>
<reference evidence="5 6" key="1">
    <citation type="journal article" date="2018" name="BMC Genomics">
        <title>Genomic comparison of Trypanosoma conorhini and Trypanosoma rangeli to Trypanosoma cruzi strains of high and low virulence.</title>
        <authorList>
            <person name="Bradwell K.R."/>
            <person name="Koparde V.N."/>
            <person name="Matveyev A.V."/>
            <person name="Serrano M.G."/>
            <person name="Alves J.M."/>
            <person name="Parikh H."/>
            <person name="Huang B."/>
            <person name="Lee V."/>
            <person name="Espinosa-Alvarez O."/>
            <person name="Ortiz P.A."/>
            <person name="Costa-Martins A.G."/>
            <person name="Teixeira M.M."/>
            <person name="Buck G.A."/>
        </authorList>
    </citation>
    <scope>NUCLEOTIDE SEQUENCE [LARGE SCALE GENOMIC DNA]</scope>
    <source>
        <strain evidence="5 6">025E</strain>
    </source>
</reference>
<dbReference type="InterPro" id="IPR016159">
    <property type="entry name" value="Cullin_repeat-like_dom_sf"/>
</dbReference>
<dbReference type="Pfam" id="PF10557">
    <property type="entry name" value="Cullin_Nedd8"/>
    <property type="match status" value="1"/>
</dbReference>
<evidence type="ECO:0000259" key="4">
    <source>
        <dbReference type="PROSITE" id="PS50069"/>
    </source>
</evidence>
<dbReference type="PANTHER" id="PTHR11932">
    <property type="entry name" value="CULLIN"/>
    <property type="match status" value="1"/>
</dbReference>
<keyword evidence="6" id="KW-1185">Reference proteome</keyword>
<evidence type="ECO:0000256" key="3">
    <source>
        <dbReference type="RuleBase" id="RU003829"/>
    </source>
</evidence>
<dbReference type="GO" id="GO:0031625">
    <property type="term" value="F:ubiquitin protein ligase binding"/>
    <property type="evidence" value="ECO:0007669"/>
    <property type="project" value="InterPro"/>
</dbReference>
<dbReference type="SMART" id="SM00884">
    <property type="entry name" value="Cullin_Nedd8"/>
    <property type="match status" value="1"/>
</dbReference>
<dbReference type="OrthoDB" id="27073at2759"/>
<dbReference type="AlphaFoldDB" id="A0A422PAY3"/>
<dbReference type="GO" id="GO:0006511">
    <property type="term" value="P:ubiquitin-dependent protein catabolic process"/>
    <property type="evidence" value="ECO:0007669"/>
    <property type="project" value="InterPro"/>
</dbReference>
<name>A0A422PAY3_9TRYP</name>
<dbReference type="InterPro" id="IPR036388">
    <property type="entry name" value="WH-like_DNA-bd_sf"/>
</dbReference>
<dbReference type="EMBL" id="MKKU01000347">
    <property type="protein sequence ID" value="RNF14867.1"/>
    <property type="molecule type" value="Genomic_DNA"/>
</dbReference>
<dbReference type="Gene3D" id="1.20.1310.10">
    <property type="entry name" value="Cullin Repeats"/>
    <property type="match status" value="2"/>
</dbReference>
<feature type="domain" description="Cullin family profile" evidence="4">
    <location>
        <begin position="356"/>
        <end position="584"/>
    </location>
</feature>
<dbReference type="Gene3D" id="1.10.10.10">
    <property type="entry name" value="Winged helix-like DNA-binding domain superfamily/Winged helix DNA-binding domain"/>
    <property type="match status" value="1"/>
</dbReference>
<dbReference type="InterPro" id="IPR036390">
    <property type="entry name" value="WH_DNA-bd_sf"/>
</dbReference>
<dbReference type="InterPro" id="IPR019559">
    <property type="entry name" value="Cullin_neddylation_domain"/>
</dbReference>
<dbReference type="GeneID" id="40319372"/>
<evidence type="ECO:0000256" key="1">
    <source>
        <dbReference type="ARBA" id="ARBA00006019"/>
    </source>
</evidence>
<dbReference type="InterPro" id="IPR045093">
    <property type="entry name" value="Cullin"/>
</dbReference>
<evidence type="ECO:0000256" key="2">
    <source>
        <dbReference type="PROSITE-ProRule" id="PRU00330"/>
    </source>
</evidence>
<dbReference type="SUPFAM" id="SSF75632">
    <property type="entry name" value="Cullin homology domain"/>
    <property type="match status" value="1"/>
</dbReference>
<sequence length="709" mass="78877">MAVASFPQNTDVIVDERWKIVRDTVVAILNKAMSQYSFQQVHHSVFQMCQQQRSGVLFDNLEAILSSHVNGLSDRLLRVAEETFLQSLKKEWDEFTLAVNYIGKTLLYLNNNYTCHGQTIPQMGERLFCDVVLRNAQLSEAFVKCVRGSLSADADAKRALKALGLKISQLYRDVLYEPQVEKPLIAVLTEQYRQEMLIKQCELDINGYVGWALHVIEDVEAKVSAILGEDTGRRVETSLGILLIKDNKERLLYSQPGGGAAMVEAMNIPCVHRLATALAKVGESESYLEMVVSAAIKMGTEALKDVSQADPVVAVEKLLALRDRLENLVLNLPGVSKASQSPVPRALAGILNENAWFAEKLAYYCDAKVRAKINEAELERVAADVFGLFRLLKSRDAFEHNFKLLIASRLINSKPEDPLTQENFLIDRLRDESGDPIVNHFDVMMKDVRMRVGLNNGFLRQLGAKTELPCEFHATVITTGVWPDYADPGIELPESMQHCMRLFRSYYLPRHNGRRLSFHTALGTVVFTLNHGKTYELVAPTSFVNTILCFQDGGPGSEGLSLQQISSEAKLSEGSILPQLESLLQLGLITVSRVNGVSAYAFNHAFSHPKSKLRLRAAGGNRATEDCLEPRTPRDSENSHAISIQAAIVQIIKSRKTMEHLQLCGCVTEALQKVGFAPSMTEIKQGLETLLKKGLLSRGRSPGVYVYET</sequence>
<dbReference type="RefSeq" id="XP_029227300.1">
    <property type="nucleotide sequence ID" value="XM_029372653.1"/>
</dbReference>
<comment type="caution">
    <text evidence="5">The sequence shown here is derived from an EMBL/GenBank/DDBJ whole genome shotgun (WGS) entry which is preliminary data.</text>
</comment>
<dbReference type="Proteomes" id="UP000284403">
    <property type="component" value="Unassembled WGS sequence"/>
</dbReference>
<dbReference type="SMART" id="SM00182">
    <property type="entry name" value="CULLIN"/>
    <property type="match status" value="1"/>
</dbReference>
<dbReference type="InterPro" id="IPR001373">
    <property type="entry name" value="Cullin_N"/>
</dbReference>
<evidence type="ECO:0000313" key="5">
    <source>
        <dbReference type="EMBL" id="RNF14867.1"/>
    </source>
</evidence>
<dbReference type="InterPro" id="IPR036317">
    <property type="entry name" value="Cullin_homology_sf"/>
</dbReference>
<dbReference type="Pfam" id="PF00888">
    <property type="entry name" value="Cullin"/>
    <property type="match status" value="1"/>
</dbReference>
<proteinExistence type="inferred from homology"/>
<comment type="similarity">
    <text evidence="1 2 3">Belongs to the cullin family.</text>
</comment>
<evidence type="ECO:0000313" key="6">
    <source>
        <dbReference type="Proteomes" id="UP000284403"/>
    </source>
</evidence>
<dbReference type="SUPFAM" id="SSF74788">
    <property type="entry name" value="Cullin repeat-like"/>
    <property type="match status" value="1"/>
</dbReference>
<accession>A0A422PAY3</accession>
<dbReference type="InterPro" id="IPR016158">
    <property type="entry name" value="Cullin_homology"/>
</dbReference>
<organism evidence="5 6">
    <name type="scientific">Trypanosoma conorhini</name>
    <dbReference type="NCBI Taxonomy" id="83891"/>
    <lineage>
        <taxon>Eukaryota</taxon>
        <taxon>Discoba</taxon>
        <taxon>Euglenozoa</taxon>
        <taxon>Kinetoplastea</taxon>
        <taxon>Metakinetoplastina</taxon>
        <taxon>Trypanosomatida</taxon>
        <taxon>Trypanosomatidae</taxon>
        <taxon>Trypanosoma</taxon>
    </lineage>
</organism>
<dbReference type="Pfam" id="PF26557">
    <property type="entry name" value="Cullin_AB"/>
    <property type="match status" value="1"/>
</dbReference>
<dbReference type="SUPFAM" id="SSF46785">
    <property type="entry name" value="Winged helix' DNA-binding domain"/>
    <property type="match status" value="1"/>
</dbReference>
<dbReference type="PROSITE" id="PS50069">
    <property type="entry name" value="CULLIN_2"/>
    <property type="match status" value="1"/>
</dbReference>
<gene>
    <name evidence="5" type="ORF">Tco025E_05761</name>
</gene>
<dbReference type="InterPro" id="IPR059120">
    <property type="entry name" value="Cullin-like_AB"/>
</dbReference>